<dbReference type="AlphaFoldDB" id="I4B8R8"/>
<keyword evidence="1" id="KW-0472">Membrane</keyword>
<accession>I4B8R8</accession>
<name>I4B8R8_TURPD</name>
<dbReference type="HOGENOM" id="CLU_1502860_0_0_12"/>
<dbReference type="EMBL" id="CP002959">
    <property type="protein sequence ID" value="AFM13675.1"/>
    <property type="molecule type" value="Genomic_DNA"/>
</dbReference>
<organism evidence="2 3">
    <name type="scientific">Turneriella parva (strain ATCC BAA-1111 / DSM 21527 / NCTC 11395 / H)</name>
    <name type="common">Leptospira parva</name>
    <dbReference type="NCBI Taxonomy" id="869212"/>
    <lineage>
        <taxon>Bacteria</taxon>
        <taxon>Pseudomonadati</taxon>
        <taxon>Spirochaetota</taxon>
        <taxon>Spirochaetia</taxon>
        <taxon>Leptospirales</taxon>
        <taxon>Leptospiraceae</taxon>
        <taxon>Turneriella</taxon>
    </lineage>
</organism>
<dbReference type="STRING" id="869212.Turpa_3036"/>
<dbReference type="Proteomes" id="UP000006048">
    <property type="component" value="Chromosome"/>
</dbReference>
<keyword evidence="3" id="KW-1185">Reference proteome</keyword>
<dbReference type="KEGG" id="tpx:Turpa_3036"/>
<evidence type="ECO:0000313" key="3">
    <source>
        <dbReference type="Proteomes" id="UP000006048"/>
    </source>
</evidence>
<dbReference type="RefSeq" id="WP_014804176.1">
    <property type="nucleotide sequence ID" value="NC_018020.1"/>
</dbReference>
<evidence type="ECO:0000313" key="2">
    <source>
        <dbReference type="EMBL" id="AFM13675.1"/>
    </source>
</evidence>
<keyword evidence="1" id="KW-1133">Transmembrane helix</keyword>
<feature type="transmembrane region" description="Helical" evidence="1">
    <location>
        <begin position="5"/>
        <end position="27"/>
    </location>
</feature>
<reference evidence="2 3" key="1">
    <citation type="submission" date="2012-06" db="EMBL/GenBank/DDBJ databases">
        <title>The complete chromosome of genome of Turneriella parva DSM 21527.</title>
        <authorList>
            <consortium name="US DOE Joint Genome Institute (JGI-PGF)"/>
            <person name="Lucas S."/>
            <person name="Han J."/>
            <person name="Lapidus A."/>
            <person name="Bruce D."/>
            <person name="Goodwin L."/>
            <person name="Pitluck S."/>
            <person name="Peters L."/>
            <person name="Kyrpides N."/>
            <person name="Mavromatis K."/>
            <person name="Ivanova N."/>
            <person name="Mikhailova N."/>
            <person name="Chertkov O."/>
            <person name="Detter J.C."/>
            <person name="Tapia R."/>
            <person name="Han C."/>
            <person name="Land M."/>
            <person name="Hauser L."/>
            <person name="Markowitz V."/>
            <person name="Cheng J.-F."/>
            <person name="Hugenholtz P."/>
            <person name="Woyke T."/>
            <person name="Wu D."/>
            <person name="Gronow S."/>
            <person name="Wellnitz S."/>
            <person name="Brambilla E."/>
            <person name="Klenk H.-P."/>
            <person name="Eisen J.A."/>
        </authorList>
    </citation>
    <scope>NUCLEOTIDE SEQUENCE [LARGE SCALE GENOMIC DNA]</scope>
    <source>
        <strain evidence="3">ATCC BAA-1111 / DSM 21527 / NCTC 11395 / H</strain>
    </source>
</reference>
<evidence type="ECO:0000256" key="1">
    <source>
        <dbReference type="SAM" id="Phobius"/>
    </source>
</evidence>
<sequence length="179" mass="19699">MNKKFLLIIVAFTLTVPGFFIFSYWHLGVFSSVDVAPLTRYQAVLFGGRHQGDYNKTGGEVVKTKKLLKSLGAECEPVLVYFENAMNTAKPNLRSAGGCIVGTNLPASVQSALKKDGREAITLDIKKGYRLTTYAQTAVALRKVWTELARLADKGNVLKFPLVQLVRENGNSEFLIGVE</sequence>
<keyword evidence="1" id="KW-0812">Transmembrane</keyword>
<proteinExistence type="predicted"/>
<protein>
    <submittedName>
        <fullName evidence="2">Uncharacterized protein</fullName>
    </submittedName>
</protein>
<gene>
    <name evidence="2" type="ordered locus">Turpa_3036</name>
</gene>